<accession>A0A4Q7UWU6</accession>
<keyword evidence="3" id="KW-1003">Cell membrane</keyword>
<dbReference type="OrthoDB" id="3556991at2"/>
<dbReference type="PANTHER" id="PTHR34584">
    <property type="entry name" value="NA(+)/H(+) ANTIPORTER SUBUNIT E1"/>
    <property type="match status" value="1"/>
</dbReference>
<feature type="transmembrane region" description="Helical" evidence="8">
    <location>
        <begin position="60"/>
        <end position="80"/>
    </location>
</feature>
<protein>
    <submittedName>
        <fullName evidence="9">Multisubunit sodium/proton antiporter MrpE subunit</fullName>
    </submittedName>
</protein>
<dbReference type="Proteomes" id="UP000291591">
    <property type="component" value="Unassembled WGS sequence"/>
</dbReference>
<evidence type="ECO:0000256" key="1">
    <source>
        <dbReference type="ARBA" id="ARBA00004651"/>
    </source>
</evidence>
<evidence type="ECO:0000256" key="3">
    <source>
        <dbReference type="ARBA" id="ARBA00022475"/>
    </source>
</evidence>
<keyword evidence="5 8" id="KW-1133">Transmembrane helix</keyword>
<dbReference type="NCBIfam" id="NF006521">
    <property type="entry name" value="PRK08965.1-5"/>
    <property type="match status" value="1"/>
</dbReference>
<keyword evidence="6 8" id="KW-0472">Membrane</keyword>
<feature type="transmembrane region" description="Helical" evidence="8">
    <location>
        <begin position="12"/>
        <end position="40"/>
    </location>
</feature>
<proteinExistence type="inferred from homology"/>
<dbReference type="PANTHER" id="PTHR34584:SF1">
    <property type="entry name" value="NA(+)_H(+) ANTIPORTER SUBUNIT E1"/>
    <property type="match status" value="1"/>
</dbReference>
<dbReference type="GO" id="GO:0008324">
    <property type="term" value="F:monoatomic cation transmembrane transporter activity"/>
    <property type="evidence" value="ECO:0007669"/>
    <property type="project" value="InterPro"/>
</dbReference>
<sequence>MNSPFVRRLPQVLGLTLVWVALWGVFSPKIILGGLIVAVAVTVMFPMPLLDRLPVRPWPLLRLVGFLLVDLVRSGFSVGWETVRHGPRARAGIIAVPMLTRSGRVATMVAGTLSLAPGSFVLQIDRRRGVWYVYALGVTSEADVERVREQVLTLQRRVIAAFGHPDEVAGSRADVPAHPLSERTEEPS</sequence>
<comment type="caution">
    <text evidence="9">The sequence shown here is derived from an EMBL/GenBank/DDBJ whole genome shotgun (WGS) entry which is preliminary data.</text>
</comment>
<dbReference type="RefSeq" id="WP_130289230.1">
    <property type="nucleotide sequence ID" value="NZ_SHKL01000001.1"/>
</dbReference>
<comment type="subcellular location">
    <subcellularLocation>
        <location evidence="1">Cell membrane</location>
        <topology evidence="1">Multi-pass membrane protein</topology>
    </subcellularLocation>
</comment>
<dbReference type="AlphaFoldDB" id="A0A4Q7UWU6"/>
<dbReference type="Pfam" id="PF01899">
    <property type="entry name" value="MNHE"/>
    <property type="match status" value="1"/>
</dbReference>
<evidence type="ECO:0000256" key="8">
    <source>
        <dbReference type="SAM" id="Phobius"/>
    </source>
</evidence>
<evidence type="ECO:0000256" key="4">
    <source>
        <dbReference type="ARBA" id="ARBA00022692"/>
    </source>
</evidence>
<keyword evidence="4 8" id="KW-0812">Transmembrane</keyword>
<evidence type="ECO:0000256" key="5">
    <source>
        <dbReference type="ARBA" id="ARBA00022989"/>
    </source>
</evidence>
<keyword evidence="10" id="KW-1185">Reference proteome</keyword>
<reference evidence="9 10" key="1">
    <citation type="submission" date="2019-02" db="EMBL/GenBank/DDBJ databases">
        <title>Sequencing the genomes of 1000 actinobacteria strains.</title>
        <authorList>
            <person name="Klenk H.-P."/>
        </authorList>
    </citation>
    <scope>NUCLEOTIDE SEQUENCE [LARGE SCALE GENOMIC DNA]</scope>
    <source>
        <strain evidence="9 10">DSM 45779</strain>
    </source>
</reference>
<evidence type="ECO:0000256" key="7">
    <source>
        <dbReference type="SAM" id="MobiDB-lite"/>
    </source>
</evidence>
<dbReference type="GO" id="GO:0005886">
    <property type="term" value="C:plasma membrane"/>
    <property type="evidence" value="ECO:0007669"/>
    <property type="project" value="UniProtKB-SubCell"/>
</dbReference>
<comment type="similarity">
    <text evidence="2">Belongs to the CPA3 antiporters (TC 2.A.63) subunit E family.</text>
</comment>
<name>A0A4Q7UWU6_PSEST</name>
<evidence type="ECO:0000256" key="6">
    <source>
        <dbReference type="ARBA" id="ARBA00023136"/>
    </source>
</evidence>
<evidence type="ECO:0000313" key="9">
    <source>
        <dbReference type="EMBL" id="RZT84653.1"/>
    </source>
</evidence>
<evidence type="ECO:0000313" key="10">
    <source>
        <dbReference type="Proteomes" id="UP000291591"/>
    </source>
</evidence>
<evidence type="ECO:0000256" key="2">
    <source>
        <dbReference type="ARBA" id="ARBA00006228"/>
    </source>
</evidence>
<feature type="region of interest" description="Disordered" evidence="7">
    <location>
        <begin position="169"/>
        <end position="188"/>
    </location>
</feature>
<dbReference type="InterPro" id="IPR002758">
    <property type="entry name" value="Cation_antiport_E"/>
</dbReference>
<organism evidence="9 10">
    <name type="scientific">Pseudonocardia sediminis</name>
    <dbReference type="NCBI Taxonomy" id="1397368"/>
    <lineage>
        <taxon>Bacteria</taxon>
        <taxon>Bacillati</taxon>
        <taxon>Actinomycetota</taxon>
        <taxon>Actinomycetes</taxon>
        <taxon>Pseudonocardiales</taxon>
        <taxon>Pseudonocardiaceae</taxon>
        <taxon>Pseudonocardia</taxon>
    </lineage>
</organism>
<gene>
    <name evidence="9" type="ORF">EV383_1506</name>
</gene>
<dbReference type="EMBL" id="SHKL01000001">
    <property type="protein sequence ID" value="RZT84653.1"/>
    <property type="molecule type" value="Genomic_DNA"/>
</dbReference>